<dbReference type="SMART" id="SM00396">
    <property type="entry name" value="ZnF_UBR1"/>
    <property type="match status" value="1"/>
</dbReference>
<evidence type="ECO:0000256" key="6">
    <source>
        <dbReference type="ARBA" id="ARBA00022786"/>
    </source>
</evidence>
<dbReference type="PANTHER" id="PTHR21497:SF53">
    <property type="entry name" value="E3 UBIQUITIN-PROTEIN LIGASE PRT6"/>
    <property type="match status" value="1"/>
</dbReference>
<evidence type="ECO:0000256" key="7">
    <source>
        <dbReference type="ARBA" id="ARBA00022833"/>
    </source>
</evidence>
<keyword evidence="4 10" id="KW-0479">Metal-binding</keyword>
<dbReference type="GO" id="GO:0016567">
    <property type="term" value="P:protein ubiquitination"/>
    <property type="evidence" value="ECO:0007669"/>
    <property type="project" value="UniProtKB-UniRule"/>
</dbReference>
<dbReference type="Proteomes" id="UP001154282">
    <property type="component" value="Unassembled WGS sequence"/>
</dbReference>
<dbReference type="GO" id="GO:0000151">
    <property type="term" value="C:ubiquitin ligase complex"/>
    <property type="evidence" value="ECO:0007669"/>
    <property type="project" value="TreeGrafter"/>
</dbReference>
<evidence type="ECO:0000256" key="5">
    <source>
        <dbReference type="ARBA" id="ARBA00022771"/>
    </source>
</evidence>
<dbReference type="PROSITE" id="PS51157">
    <property type="entry name" value="ZF_UBR"/>
    <property type="match status" value="1"/>
</dbReference>
<dbReference type="EC" id="2.3.2.27" evidence="10"/>
<dbReference type="CDD" id="cd16482">
    <property type="entry name" value="RING-H2_UBR1-like"/>
    <property type="match status" value="1"/>
</dbReference>
<dbReference type="SUPFAM" id="SSF46785">
    <property type="entry name" value="Winged helix' DNA-binding domain"/>
    <property type="match status" value="1"/>
</dbReference>
<evidence type="ECO:0000313" key="14">
    <source>
        <dbReference type="Proteomes" id="UP001154282"/>
    </source>
</evidence>
<evidence type="ECO:0000256" key="10">
    <source>
        <dbReference type="RuleBase" id="RU366018"/>
    </source>
</evidence>
<comment type="caution">
    <text evidence="13">The sequence shown here is derived from an EMBL/GenBank/DDBJ whole genome shotgun (WGS) entry which is preliminary data.</text>
</comment>
<dbReference type="Gene3D" id="2.10.110.30">
    <property type="match status" value="1"/>
</dbReference>
<evidence type="ECO:0000256" key="9">
    <source>
        <dbReference type="PROSITE-ProRule" id="PRU00508"/>
    </source>
</evidence>
<keyword evidence="14" id="KW-1185">Reference proteome</keyword>
<evidence type="ECO:0000256" key="4">
    <source>
        <dbReference type="ARBA" id="ARBA00022723"/>
    </source>
</evidence>
<keyword evidence="5 10" id="KW-0863">Zinc-finger</keyword>
<dbReference type="GO" id="GO:0005737">
    <property type="term" value="C:cytoplasm"/>
    <property type="evidence" value="ECO:0007669"/>
    <property type="project" value="TreeGrafter"/>
</dbReference>
<dbReference type="GO" id="GO:0061630">
    <property type="term" value="F:ubiquitin protein ligase activity"/>
    <property type="evidence" value="ECO:0007669"/>
    <property type="project" value="UniProtKB-UniRule"/>
</dbReference>
<dbReference type="InterPro" id="IPR003126">
    <property type="entry name" value="Znf_UBR"/>
</dbReference>
<dbReference type="FunFam" id="1.10.10.2670:FF:000003">
    <property type="entry name" value="E3 ubiquitin-protein ligase PRT6"/>
    <property type="match status" value="1"/>
</dbReference>
<comment type="similarity">
    <text evidence="8 10">Belongs to the E3 ubiquitin-protein ligase UBR1-like family.</text>
</comment>
<sequence length="2029" mass="227289">MEVDSPPDPIPLNPRYRVVERLAQFGVPDENLKKLFPGLVAYVADKRPRLASLVSAILPTDEEVEEIVQKSKAGSKKVVSPTMRNRFKECTNWLQWLMFLGDPAVALLNLSRLSSGRGVCGAVWGTNDIAYRCRTCEHDPTCAICVPCFQNGKHEDHDYSIIYTGGGCCDCGDATAWKREGFCTTHKGAEQIQTLPQEYATSVGPVLDALLGFWKNKLIVVQCISQENSSDRLTVCIKYATELTNWVVEMLLDFCKYSESLLSFVSRRVTALDGLLEILVRSESSLGESVARKLHELLLKLLGEPTFKYEFAKVFLSYYPFVVNEVIKDGTENGLKKYPLLSKFSVQIFTVPTLTPRLVKEMNLLAILLRCLRDIFSHCAGEDGCLQISKWGNLYEITIRVVDDIRFVMSHSVVPKYITYERRDILRTWMQLLSFLQGMSSLKRETGLHVEEDGDNANLSFCLGHSIANIHSLLVGGAFTGNEEADEDFFSKMNAHDVDEGDSLRHAKVGRLLQESSVSSATGRNSSSGSSATHDNIELDSVSHSPIPSAVTWMSHECLKAIESWLEADNSSSSLISQNASGIADSNFVALKRTLSKIKRGKYIFGLSSSEDRNRHGGSPTHSLITADLEDARGTALNCRASPDSAGLDSPIGGNGSSDLDALRVLSSSEWPNIVFDVSSQPVSVHIYLHRLLALLLKRSLRRSYGESDVGNLMASAIHKDFFGSVLRGYHPFGFSAFVMEHPLRNRVFCAQVQAGMWRKNGDAAIMSCEWYRSVRWSEQGLELDLFLLQCCAALAPADFFVTRIVERFGLSDYLSLNPEMSNEYEPVLVQSMLTLIIQIIQERHFSGLTTAENLKRELVHRLAIGDATHSQLVKSLPRDLSKSDQLQEILDAVAVYSNPSGVNQGMYSLRSSFWKELDLYHPRWSSRELQVAEERYLRYCNVSALTTQLPRWKKIYPPLQGVARVGTCKVVLQIIRAVLFYAVFSDKIKENRAPDGVLLAALHLLMLSLDACCQLTVSNDTLSDLGDPIPLIKFSGEAVNDSILYDAGEQSLLSLLVSLMRMNRRENLNGFFQADSCDIASLIDNILKRFAEMDCRCMTLLQQLAPEVVVQFSQPMQLCDTNMPNLESDHEKRKAKAREQQAAIMAKMKAEQSKFLSSINSTILDDSKSESEESNSDGEHYFKDLAQDVCSLCHDPDSKDPLSFLVLLQKSRLLSIINRGTPSWDKAWQLDIEHLSETNKVTGQSGVTSSNASASSQLLQFVQNIVNEFSRYGKPGEVNSVLKILKSQFPSLENAEVSCTFKDGNDENIYTLEMWEDDLYLSIRKEVLESRAGLELGMANDYSHADGNQPNDYKITDSLFIGKYVAALSSEMIEQPSPSESAHQDEMQAESTSQPSAYDGFGPVGCDGIHLSSCGHAVHQSCLDRYLSSLRERYIRRIAIEGGHIVNPDKGEFLCPVCRRLANSVLPSFPGNFRKGGKPMVSPVNLSNDREAFLLMKGFALLQSAANISRNRNILRTVPLNINRRAAPNLDFVCRMLCKLYFPNRQEKFLGTSGVNESMIMWDTLKYSLITMEISARSGKESTMPTYTLDSLYKELNSSSGFTLSMLLKIVQFVRSNNVLRVLQRYRGIQLFGDSICLGASKKSGDSTERHAGDLLWKQLDKEVLFPDVPFWNRAADPIIAHDPFSSLMWVLFCLPQPFFSCEDSLLYLVHVFYSVAVIQAIITYCGLEDSKYDGLDSGDSLITDILNILRESGWVRQYFVSTGVDSSGDIMVVIRRLSFPFLRRCALLWKLLRTSVSAPFCSREERLFSNHVDQVADMETDFAEINEVENLEKLFKIPPLDIILKDHALRDIALKWCNHFCFDYRTRSFKGNLHLAPAVPFRLMHLPRVYQDLLQRYIKQTCATCKSVVLEEPALCLLCGRLCSPNWKTCCSETKTQIHAATCGAGTGVFLLIKRTTILLQRCARQAPWPSPYLDAFGEEDVEMQRGKPLYLNEERYAALSQMVASHGLDRSSRVLGQTTIGTFFVV</sequence>
<evidence type="ECO:0000256" key="3">
    <source>
        <dbReference type="ARBA" id="ARBA00022679"/>
    </source>
</evidence>
<accession>A0AAV0KZE3</accession>
<proteinExistence type="inferred from homology"/>
<keyword evidence="6 10" id="KW-0833">Ubl conjugation pathway</keyword>
<evidence type="ECO:0000256" key="11">
    <source>
        <dbReference type="SAM" id="MobiDB-lite"/>
    </source>
</evidence>
<feature type="zinc finger region" description="UBR-type" evidence="9">
    <location>
        <begin position="118"/>
        <end position="188"/>
    </location>
</feature>
<evidence type="ECO:0000256" key="2">
    <source>
        <dbReference type="ARBA" id="ARBA00004906"/>
    </source>
</evidence>
<evidence type="ECO:0000313" key="13">
    <source>
        <dbReference type="EMBL" id="CAI0427165.1"/>
    </source>
</evidence>
<name>A0AAV0KZE3_9ROSI</name>
<evidence type="ECO:0000256" key="8">
    <source>
        <dbReference type="ARBA" id="ARBA00046341"/>
    </source>
</evidence>
<dbReference type="InterPro" id="IPR039164">
    <property type="entry name" value="UBR1-like"/>
</dbReference>
<dbReference type="InterPro" id="IPR044046">
    <property type="entry name" value="E3_ligase_UBR-like_C"/>
</dbReference>
<gene>
    <name evidence="13" type="ORF">LITE_LOCUS21092</name>
</gene>
<keyword evidence="7 10" id="KW-0862">Zinc</keyword>
<comment type="pathway">
    <text evidence="2 10">Protein modification; protein ubiquitination.</text>
</comment>
<feature type="compositionally biased region" description="Low complexity" evidence="11">
    <location>
        <begin position="516"/>
        <end position="533"/>
    </location>
</feature>
<dbReference type="Gene3D" id="1.10.10.2670">
    <property type="entry name" value="E3 ubiquitin-protein ligase"/>
    <property type="match status" value="1"/>
</dbReference>
<dbReference type="InterPro" id="IPR042065">
    <property type="entry name" value="E3_ELL-like"/>
</dbReference>
<dbReference type="EMBL" id="CAMGYJ010000005">
    <property type="protein sequence ID" value="CAI0427165.1"/>
    <property type="molecule type" value="Genomic_DNA"/>
</dbReference>
<dbReference type="InterPro" id="IPR055194">
    <property type="entry name" value="UBR1-like_WH"/>
</dbReference>
<dbReference type="CDD" id="cd19673">
    <property type="entry name" value="UBR-box_UBR3"/>
    <property type="match status" value="1"/>
</dbReference>
<dbReference type="PANTHER" id="PTHR21497">
    <property type="entry name" value="UBIQUITIN LIGASE E3 ALPHA-RELATED"/>
    <property type="match status" value="1"/>
</dbReference>
<comment type="function">
    <text evidence="10">Ubiquitin ligase protein which is a component of the N-end rule pathway. Recognizes and binds to proteins bearing specific N-terminal residues that are destabilizing according to the N-end rule, leading to their ubiquitination and subsequent degradation.</text>
</comment>
<dbReference type="Pfam" id="PF18995">
    <property type="entry name" value="PRT6_C"/>
    <property type="match status" value="1"/>
</dbReference>
<evidence type="ECO:0000259" key="12">
    <source>
        <dbReference type="PROSITE" id="PS51157"/>
    </source>
</evidence>
<dbReference type="GO" id="GO:0071596">
    <property type="term" value="P:ubiquitin-dependent protein catabolic process via the N-end rule pathway"/>
    <property type="evidence" value="ECO:0007669"/>
    <property type="project" value="UniProtKB-UniRule"/>
</dbReference>
<feature type="region of interest" description="Disordered" evidence="11">
    <location>
        <begin position="1374"/>
        <end position="1397"/>
    </location>
</feature>
<organism evidence="13 14">
    <name type="scientific">Linum tenue</name>
    <dbReference type="NCBI Taxonomy" id="586396"/>
    <lineage>
        <taxon>Eukaryota</taxon>
        <taxon>Viridiplantae</taxon>
        <taxon>Streptophyta</taxon>
        <taxon>Embryophyta</taxon>
        <taxon>Tracheophyta</taxon>
        <taxon>Spermatophyta</taxon>
        <taxon>Magnoliopsida</taxon>
        <taxon>eudicotyledons</taxon>
        <taxon>Gunneridae</taxon>
        <taxon>Pentapetalae</taxon>
        <taxon>rosids</taxon>
        <taxon>fabids</taxon>
        <taxon>Malpighiales</taxon>
        <taxon>Linaceae</taxon>
        <taxon>Linum</taxon>
    </lineage>
</organism>
<evidence type="ECO:0000256" key="1">
    <source>
        <dbReference type="ARBA" id="ARBA00000900"/>
    </source>
</evidence>
<comment type="catalytic activity">
    <reaction evidence="1 10">
        <text>S-ubiquitinyl-[E2 ubiquitin-conjugating enzyme]-L-cysteine + [acceptor protein]-L-lysine = [E2 ubiquitin-conjugating enzyme]-L-cysteine + N(6)-ubiquitinyl-[acceptor protein]-L-lysine.</text>
        <dbReference type="EC" id="2.3.2.27"/>
    </reaction>
</comment>
<dbReference type="Pfam" id="PF22960">
    <property type="entry name" value="WHD_UBR1"/>
    <property type="match status" value="1"/>
</dbReference>
<feature type="domain" description="UBR-type" evidence="12">
    <location>
        <begin position="118"/>
        <end position="188"/>
    </location>
</feature>
<dbReference type="GO" id="GO:0008270">
    <property type="term" value="F:zinc ion binding"/>
    <property type="evidence" value="ECO:0007669"/>
    <property type="project" value="UniProtKB-UniRule"/>
</dbReference>
<dbReference type="Pfam" id="PF02207">
    <property type="entry name" value="zf-UBR"/>
    <property type="match status" value="1"/>
</dbReference>
<protein>
    <recommendedName>
        <fullName evidence="10">E3 ubiquitin-protein ligase</fullName>
        <ecNumber evidence="10">2.3.2.27</ecNumber>
    </recommendedName>
</protein>
<dbReference type="FunFam" id="2.10.110.30:FF:000002">
    <property type="entry name" value="Putative e3 ubiquitin-protein ligase ubr3"/>
    <property type="match status" value="1"/>
</dbReference>
<dbReference type="InterPro" id="IPR036390">
    <property type="entry name" value="WH_DNA-bd_sf"/>
</dbReference>
<reference evidence="13" key="1">
    <citation type="submission" date="2022-08" db="EMBL/GenBank/DDBJ databases">
        <authorList>
            <person name="Gutierrez-Valencia J."/>
        </authorList>
    </citation>
    <scope>NUCLEOTIDE SEQUENCE</scope>
</reference>
<keyword evidence="3 10" id="KW-0808">Transferase</keyword>
<feature type="region of interest" description="Disordered" evidence="11">
    <location>
        <begin position="515"/>
        <end position="541"/>
    </location>
</feature>